<comment type="caution">
    <text evidence="2">The sequence shown here is derived from an EMBL/GenBank/DDBJ whole genome shotgun (WGS) entry which is preliminary data.</text>
</comment>
<feature type="transmembrane region" description="Helical" evidence="1">
    <location>
        <begin position="12"/>
        <end position="30"/>
    </location>
</feature>
<evidence type="ECO:0000313" key="2">
    <source>
        <dbReference type="EMBL" id="MBK3517333.1"/>
    </source>
</evidence>
<dbReference type="Proteomes" id="UP000605676">
    <property type="component" value="Unassembled WGS sequence"/>
</dbReference>
<gene>
    <name evidence="2" type="ORF">JIV24_08275</name>
</gene>
<organism evidence="2 3">
    <name type="scientific">Carboxylicivirga marina</name>
    <dbReference type="NCBI Taxonomy" id="2800988"/>
    <lineage>
        <taxon>Bacteria</taxon>
        <taxon>Pseudomonadati</taxon>
        <taxon>Bacteroidota</taxon>
        <taxon>Bacteroidia</taxon>
        <taxon>Marinilabiliales</taxon>
        <taxon>Marinilabiliaceae</taxon>
        <taxon>Carboxylicivirga</taxon>
    </lineage>
</organism>
<evidence type="ECO:0000313" key="3">
    <source>
        <dbReference type="Proteomes" id="UP000605676"/>
    </source>
</evidence>
<keyword evidence="1" id="KW-0812">Transmembrane</keyword>
<keyword evidence="1" id="KW-0472">Membrane</keyword>
<evidence type="ECO:0000256" key="1">
    <source>
        <dbReference type="SAM" id="Phobius"/>
    </source>
</evidence>
<proteinExistence type="predicted"/>
<dbReference type="EMBL" id="JAENRR010000014">
    <property type="protein sequence ID" value="MBK3517333.1"/>
    <property type="molecule type" value="Genomic_DNA"/>
</dbReference>
<keyword evidence="1" id="KW-1133">Transmembrane helix</keyword>
<reference evidence="2 3" key="1">
    <citation type="submission" date="2021-01" db="EMBL/GenBank/DDBJ databases">
        <title>Carboxyliciviraga sp.nov., isolated from coastal sediments.</title>
        <authorList>
            <person name="Lu D."/>
            <person name="Zhang T."/>
        </authorList>
    </citation>
    <scope>NUCLEOTIDE SEQUENCE [LARGE SCALE GENOMIC DNA]</scope>
    <source>
        <strain evidence="2 3">N1Y132</strain>
    </source>
</reference>
<sequence length="167" mass="19865">MNRTSIVIVNRVTLQIILIGGYILFGYFWIEILAKSLAENYFIDAFPIEETIIEELSIKDIKNQDINKILYSYKVGNETFTDELRVNIKAFETKVGLEKTNIIACYNKYFPQYNYIKNWKLTEYYRLMFISYSFFLGLNIVGDCIINRDHFIRNLIKILIRNIRTSR</sequence>
<name>A0ABS1HJ64_9BACT</name>
<feature type="transmembrane region" description="Helical" evidence="1">
    <location>
        <begin position="124"/>
        <end position="146"/>
    </location>
</feature>
<dbReference type="RefSeq" id="WP_200464560.1">
    <property type="nucleotide sequence ID" value="NZ_JAENRR010000014.1"/>
</dbReference>
<keyword evidence="3" id="KW-1185">Reference proteome</keyword>
<accession>A0ABS1HJ64</accession>
<protein>
    <submittedName>
        <fullName evidence="2">Uncharacterized protein</fullName>
    </submittedName>
</protein>